<evidence type="ECO:0000313" key="2">
    <source>
        <dbReference type="Proteomes" id="UP001227268"/>
    </source>
</evidence>
<dbReference type="Proteomes" id="UP001227268">
    <property type="component" value="Unassembled WGS sequence"/>
</dbReference>
<reference evidence="1" key="1">
    <citation type="submission" date="2023-04" db="EMBL/GenBank/DDBJ databases">
        <title>Draft Genome sequencing of Naganishia species isolated from polar environments using Oxford Nanopore Technology.</title>
        <authorList>
            <person name="Leo P."/>
            <person name="Venkateswaran K."/>
        </authorList>
    </citation>
    <scope>NUCLEOTIDE SEQUENCE</scope>
    <source>
        <strain evidence="1">MNA-CCFEE 5423</strain>
    </source>
</reference>
<name>A0ACC2VZZ6_9TREE</name>
<keyword evidence="2" id="KW-1185">Reference proteome</keyword>
<evidence type="ECO:0000313" key="1">
    <source>
        <dbReference type="EMBL" id="KAJ9104564.1"/>
    </source>
</evidence>
<accession>A0ACC2VZZ6</accession>
<dbReference type="EMBL" id="JASBWT010000005">
    <property type="protein sequence ID" value="KAJ9104564.1"/>
    <property type="molecule type" value="Genomic_DNA"/>
</dbReference>
<gene>
    <name evidence="1" type="ORF">QFC21_002062</name>
</gene>
<organism evidence="1 2">
    <name type="scientific">Naganishia friedmannii</name>
    <dbReference type="NCBI Taxonomy" id="89922"/>
    <lineage>
        <taxon>Eukaryota</taxon>
        <taxon>Fungi</taxon>
        <taxon>Dikarya</taxon>
        <taxon>Basidiomycota</taxon>
        <taxon>Agaricomycotina</taxon>
        <taxon>Tremellomycetes</taxon>
        <taxon>Filobasidiales</taxon>
        <taxon>Filobasidiaceae</taxon>
        <taxon>Naganishia</taxon>
    </lineage>
</organism>
<comment type="caution">
    <text evidence="1">The sequence shown here is derived from an EMBL/GenBank/DDBJ whole genome shotgun (WGS) entry which is preliminary data.</text>
</comment>
<proteinExistence type="predicted"/>
<protein>
    <submittedName>
        <fullName evidence="1">Uncharacterized protein</fullName>
    </submittedName>
</protein>
<sequence length="392" mass="42834">MSERIVILDGGMGTTLEDSGYSVSSKLWSSDPALHEAVQSVHEGFLKAGADIIGTATYQACESLYLDNGYSSEQASQYMQGAVDIAGRAISTVRKGGEQKIGLCLGPFGGTLSPGQEYSGVYPPPYGPQGFQPGAPNVNRFDTSKDGQALATKAKSALRDFHLSRLQVFAIDEATWRTIDWIMFETIPLLLEGEAIREAIEELYHQLAERYKGTADGSEWWKKPYWTSFVFPEGKAPDTSPVSTIIKTMYANESARSVFPPTAIGINCTSPAYIQDLTRQMTETMAQLRAEADEHSALQQDPPAFVLYPDGGLVYDVITRTWHAPKNAISSESQKEETSWSKNVGKVARWAADQECTTSAGRQPVWKQVMVGGCCKAGYEEIAGLRAELKQG</sequence>